<comment type="similarity">
    <text evidence="4 15">Belongs to the peptidase M14 family.</text>
</comment>
<keyword evidence="7" id="KW-0479">Metal-binding</keyword>
<keyword evidence="11" id="KW-0961">Cell wall biogenesis/degradation</keyword>
<dbReference type="PANTHER" id="PTHR11705:SF147">
    <property type="entry name" value="INACTIVE METALLOCARBOXYPEPTIDASE ECM14"/>
    <property type="match status" value="1"/>
</dbReference>
<reference evidence="18 20" key="1">
    <citation type="submission" date="2020-01" db="EMBL/GenBank/DDBJ databases">
        <authorList>
            <consortium name="DOE Joint Genome Institute"/>
            <person name="Haridas S."/>
            <person name="Albert R."/>
            <person name="Binder M."/>
            <person name="Bloem J."/>
            <person name="Labutti K."/>
            <person name="Salamov A."/>
            <person name="Andreopoulos B."/>
            <person name="Baker S.E."/>
            <person name="Barry K."/>
            <person name="Bills G."/>
            <person name="Bluhm B.H."/>
            <person name="Cannon C."/>
            <person name="Castanera R."/>
            <person name="Culley D.E."/>
            <person name="Daum C."/>
            <person name="Ezra D."/>
            <person name="Gonzalez J.B."/>
            <person name="Henrissat B."/>
            <person name="Kuo A."/>
            <person name="Liang C."/>
            <person name="Lipzen A."/>
            <person name="Lutzoni F."/>
            <person name="Magnuson J."/>
            <person name="Mondo S."/>
            <person name="Nolan M."/>
            <person name="Ohm R."/>
            <person name="Pangilinan J."/>
            <person name="Park H.-J."/>
            <person name="Ramirez L."/>
            <person name="Alfaro M."/>
            <person name="Sun H."/>
            <person name="Tritt A."/>
            <person name="Yoshinaga Y."/>
            <person name="Zwiers L.-H."/>
            <person name="Turgeon B.G."/>
            <person name="Goodwin S.B."/>
            <person name="Spatafora J.W."/>
            <person name="Crous P.W."/>
            <person name="Grigoriev I.V."/>
        </authorList>
    </citation>
    <scope>NUCLEOTIDE SEQUENCE</scope>
    <source>
        <strain evidence="18 20">CBS 781.70</strain>
    </source>
</reference>
<dbReference type="GO" id="GO:0005773">
    <property type="term" value="C:vacuole"/>
    <property type="evidence" value="ECO:0007669"/>
    <property type="project" value="UniProtKB-SubCell"/>
</dbReference>
<reference evidence="20" key="2">
    <citation type="submission" date="2020-04" db="EMBL/GenBank/DDBJ databases">
        <authorList>
            <consortium name="NCBI Genome Project"/>
        </authorList>
    </citation>
    <scope>NUCLEOTIDE SEQUENCE</scope>
    <source>
        <strain evidence="20">CBS 781.70</strain>
    </source>
</reference>
<feature type="non-terminal residue" evidence="18">
    <location>
        <position position="500"/>
    </location>
</feature>
<dbReference type="PANTHER" id="PTHR11705">
    <property type="entry name" value="PROTEASE FAMILY M14 CARBOXYPEPTIDASE A,B"/>
    <property type="match status" value="1"/>
</dbReference>
<dbReference type="OrthoDB" id="3626597at2759"/>
<dbReference type="RefSeq" id="XP_033534097.1">
    <property type="nucleotide sequence ID" value="XM_033675447.1"/>
</dbReference>
<evidence type="ECO:0000256" key="9">
    <source>
        <dbReference type="ARBA" id="ARBA00022833"/>
    </source>
</evidence>
<dbReference type="GO" id="GO:0005576">
    <property type="term" value="C:extracellular region"/>
    <property type="evidence" value="ECO:0007669"/>
    <property type="project" value="UniProtKB-SubCell"/>
</dbReference>
<feature type="non-terminal residue" evidence="18">
    <location>
        <position position="1"/>
    </location>
</feature>
<dbReference type="PRINTS" id="PR00765">
    <property type="entry name" value="CRBOXYPTASEA"/>
</dbReference>
<dbReference type="GeneID" id="54416017"/>
<dbReference type="EMBL" id="ML975157">
    <property type="protein sequence ID" value="KAF1812466.1"/>
    <property type="molecule type" value="Genomic_DNA"/>
</dbReference>
<dbReference type="Gene3D" id="3.40.630.10">
    <property type="entry name" value="Zn peptidases"/>
    <property type="match status" value="1"/>
</dbReference>
<organism evidence="18">
    <name type="scientific">Eremomyces bilateralis CBS 781.70</name>
    <dbReference type="NCBI Taxonomy" id="1392243"/>
    <lineage>
        <taxon>Eukaryota</taxon>
        <taxon>Fungi</taxon>
        <taxon>Dikarya</taxon>
        <taxon>Ascomycota</taxon>
        <taxon>Pezizomycotina</taxon>
        <taxon>Dothideomycetes</taxon>
        <taxon>Dothideomycetes incertae sedis</taxon>
        <taxon>Eremomycetales</taxon>
        <taxon>Eremomycetaceae</taxon>
        <taxon>Eremomyces</taxon>
    </lineage>
</organism>
<gene>
    <name evidence="18 20" type="ORF">P152DRAFT_367262</name>
</gene>
<evidence type="ECO:0000256" key="16">
    <source>
        <dbReference type="SAM" id="MobiDB-lite"/>
    </source>
</evidence>
<dbReference type="InterPro" id="IPR057246">
    <property type="entry name" value="CARBOXYPEPT_ZN_1"/>
</dbReference>
<comment type="function">
    <text evidence="12">Inactive carboxypeptidase that may play a role in cell wall organization and biogenesis.</text>
</comment>
<dbReference type="GO" id="GO:0071555">
    <property type="term" value="P:cell wall organization"/>
    <property type="evidence" value="ECO:0007669"/>
    <property type="project" value="UniProtKB-KW"/>
</dbReference>
<evidence type="ECO:0000256" key="10">
    <source>
        <dbReference type="ARBA" id="ARBA00023157"/>
    </source>
</evidence>
<dbReference type="SUPFAM" id="SSF53187">
    <property type="entry name" value="Zn-dependent exopeptidases"/>
    <property type="match status" value="1"/>
</dbReference>
<comment type="caution">
    <text evidence="15">Lacks conserved residue(s) required for the propagation of feature annotation.</text>
</comment>
<feature type="region of interest" description="Disordered" evidence="16">
    <location>
        <begin position="123"/>
        <end position="142"/>
    </location>
</feature>
<comment type="cofactor">
    <cofactor evidence="1">
        <name>Zn(2+)</name>
        <dbReference type="ChEBI" id="CHEBI:29105"/>
    </cofactor>
</comment>
<dbReference type="SMART" id="SM00631">
    <property type="entry name" value="Zn_pept"/>
    <property type="match status" value="1"/>
</dbReference>
<evidence type="ECO:0000256" key="14">
    <source>
        <dbReference type="ARBA" id="ARBA00026213"/>
    </source>
</evidence>
<evidence type="ECO:0000256" key="12">
    <source>
        <dbReference type="ARBA" id="ARBA00025210"/>
    </source>
</evidence>
<dbReference type="InterPro" id="IPR000834">
    <property type="entry name" value="Peptidase_M14"/>
</dbReference>
<evidence type="ECO:0000256" key="13">
    <source>
        <dbReference type="ARBA" id="ARBA00026187"/>
    </source>
</evidence>
<dbReference type="GO" id="GO:0008270">
    <property type="term" value="F:zinc ion binding"/>
    <property type="evidence" value="ECO:0007669"/>
    <property type="project" value="InterPro"/>
</dbReference>
<evidence type="ECO:0000256" key="1">
    <source>
        <dbReference type="ARBA" id="ARBA00001947"/>
    </source>
</evidence>
<dbReference type="AlphaFoldDB" id="A0A6G1G3H3"/>
<evidence type="ECO:0000256" key="4">
    <source>
        <dbReference type="ARBA" id="ARBA00005988"/>
    </source>
</evidence>
<keyword evidence="19" id="KW-1185">Reference proteome</keyword>
<accession>A0A6G1G3H3</accession>
<evidence type="ECO:0000259" key="17">
    <source>
        <dbReference type="PROSITE" id="PS52035"/>
    </source>
</evidence>
<dbReference type="Proteomes" id="UP000504638">
    <property type="component" value="Unplaced"/>
</dbReference>
<keyword evidence="6" id="KW-0926">Vacuole</keyword>
<keyword evidence="5" id="KW-0964">Secreted</keyword>
<evidence type="ECO:0000256" key="7">
    <source>
        <dbReference type="ARBA" id="ARBA00022723"/>
    </source>
</evidence>
<evidence type="ECO:0000313" key="19">
    <source>
        <dbReference type="Proteomes" id="UP000504638"/>
    </source>
</evidence>
<evidence type="ECO:0000256" key="5">
    <source>
        <dbReference type="ARBA" id="ARBA00022525"/>
    </source>
</evidence>
<evidence type="ECO:0000313" key="18">
    <source>
        <dbReference type="EMBL" id="KAF1812466.1"/>
    </source>
</evidence>
<dbReference type="FunFam" id="3.40.630.10:FF:000060">
    <property type="entry name" value="Putative metallocarboxypeptidase ecm14"/>
    <property type="match status" value="1"/>
</dbReference>
<sequence length="500" mass="55847">WRSVSDSIISAIWGYPKDPTQTAGKDFARSKGDDVASKFLARYGQDMVLRFNVTTAEEAVALAEASNVLFLDVWAFTEDWVDIRIAKDVVPSLLGLLPKSLQHAHSPLMFDLGLARAISNSYPFPSARDPTPPQHDTHPSTNTFRLSLEQRGPQESNIFFSDYQPLSVIHPWMRLLASLFPTHVRLVSIGTSYEGRDILAMRVGVHPTNNEKAAGPRKTIIISGGTHAREWIGTSTVNYLAYSLVTSYGKSSVWNSLLEAFDWVFIPTLNPDGYVYTWENDRLWRKNRQPTSLRFCKGIDLDRSWSFQWGGDAPQMNPCSESYGGEEPFDAVEAQAFRDWAKNETENSGVEFVGIIDLHSYSQEVLYPYSYTCATPPPTLENLQELALGLAKAIRLAKDGQAYTVRAACEGNVNAGGILPRIESGGGSALDWFYHELGVRYAYQIRLRDTGSYGFLLPKENIVPTGREMLDAMEFFGRYMLRIAGVASDTDSTFRETSPS</sequence>
<evidence type="ECO:0000256" key="8">
    <source>
        <dbReference type="ARBA" id="ARBA00022729"/>
    </source>
</evidence>
<evidence type="ECO:0000256" key="15">
    <source>
        <dbReference type="PROSITE-ProRule" id="PRU01379"/>
    </source>
</evidence>
<dbReference type="PROSITE" id="PS00132">
    <property type="entry name" value="CARBOXYPEPT_ZN_1"/>
    <property type="match status" value="1"/>
</dbReference>
<name>A0A6G1G3H3_9PEZI</name>
<dbReference type="GO" id="GO:0004181">
    <property type="term" value="F:metallocarboxypeptidase activity"/>
    <property type="evidence" value="ECO:0007669"/>
    <property type="project" value="InterPro"/>
</dbReference>
<evidence type="ECO:0000256" key="2">
    <source>
        <dbReference type="ARBA" id="ARBA00004116"/>
    </source>
</evidence>
<dbReference type="CDD" id="cd03860">
    <property type="entry name" value="M14_CP_A-B_like"/>
    <property type="match status" value="1"/>
</dbReference>
<proteinExistence type="inferred from homology"/>
<evidence type="ECO:0000313" key="20">
    <source>
        <dbReference type="RefSeq" id="XP_033534097.1"/>
    </source>
</evidence>
<keyword evidence="10" id="KW-1015">Disulfide bond</keyword>
<dbReference type="Pfam" id="PF00246">
    <property type="entry name" value="Peptidase_M14"/>
    <property type="match status" value="1"/>
</dbReference>
<reference evidence="20" key="3">
    <citation type="submission" date="2025-04" db="UniProtKB">
        <authorList>
            <consortium name="RefSeq"/>
        </authorList>
    </citation>
    <scope>IDENTIFICATION</scope>
    <source>
        <strain evidence="20">CBS 781.70</strain>
    </source>
</reference>
<dbReference type="GO" id="GO:0006508">
    <property type="term" value="P:proteolysis"/>
    <property type="evidence" value="ECO:0007669"/>
    <property type="project" value="InterPro"/>
</dbReference>
<feature type="domain" description="Peptidase M14" evidence="17">
    <location>
        <begin position="162"/>
        <end position="480"/>
    </location>
</feature>
<keyword evidence="8" id="KW-0732">Signal</keyword>
<evidence type="ECO:0000256" key="6">
    <source>
        <dbReference type="ARBA" id="ARBA00022554"/>
    </source>
</evidence>
<keyword evidence="9" id="KW-0862">Zinc</keyword>
<protein>
    <recommendedName>
        <fullName evidence="13">Inactive metallocarboxypeptidase ECM14</fullName>
    </recommendedName>
    <alternativeName>
        <fullName evidence="14">Inactive metallocarboxypeptidase ecm14</fullName>
    </alternativeName>
</protein>
<evidence type="ECO:0000256" key="3">
    <source>
        <dbReference type="ARBA" id="ARBA00004613"/>
    </source>
</evidence>
<dbReference type="PROSITE" id="PS52035">
    <property type="entry name" value="PEPTIDASE_M14"/>
    <property type="match status" value="1"/>
</dbReference>
<dbReference type="PROSITE" id="PS00133">
    <property type="entry name" value="CARBOXYPEPT_ZN_2"/>
    <property type="match status" value="1"/>
</dbReference>
<evidence type="ECO:0000256" key="11">
    <source>
        <dbReference type="ARBA" id="ARBA00023316"/>
    </source>
</evidence>
<comment type="subcellular location">
    <subcellularLocation>
        <location evidence="3">Secreted</location>
    </subcellularLocation>
    <subcellularLocation>
        <location evidence="2">Vacuole</location>
    </subcellularLocation>
</comment>
<dbReference type="InterPro" id="IPR057247">
    <property type="entry name" value="CARBOXYPEPT_ZN_2"/>
</dbReference>